<feature type="domain" description="Transketolase-like pyrimidine-binding" evidence="5">
    <location>
        <begin position="21"/>
        <end position="186"/>
    </location>
</feature>
<evidence type="ECO:0000256" key="4">
    <source>
        <dbReference type="ARBA" id="ARBA00023052"/>
    </source>
</evidence>
<dbReference type="FunFam" id="3.40.50.970:FF:000129">
    <property type="entry name" value="Transketolase"/>
    <property type="match status" value="1"/>
</dbReference>
<evidence type="ECO:0000256" key="2">
    <source>
        <dbReference type="ARBA" id="ARBA00007131"/>
    </source>
</evidence>
<dbReference type="InterPro" id="IPR005475">
    <property type="entry name" value="Transketolase-like_Pyr-bd"/>
</dbReference>
<comment type="similarity">
    <text evidence="2">Belongs to the transketolase family.</text>
</comment>
<dbReference type="InterPro" id="IPR033248">
    <property type="entry name" value="Transketolase_C"/>
</dbReference>
<dbReference type="Pfam" id="PF02780">
    <property type="entry name" value="Transketolase_C"/>
    <property type="match status" value="1"/>
</dbReference>
<dbReference type="CDD" id="cd07033">
    <property type="entry name" value="TPP_PYR_DXS_TK_like"/>
    <property type="match status" value="1"/>
</dbReference>
<evidence type="ECO:0000259" key="5">
    <source>
        <dbReference type="SMART" id="SM00861"/>
    </source>
</evidence>
<dbReference type="Gene3D" id="3.40.50.970">
    <property type="match status" value="1"/>
</dbReference>
<proteinExistence type="inferred from homology"/>
<evidence type="ECO:0000256" key="1">
    <source>
        <dbReference type="ARBA" id="ARBA00001964"/>
    </source>
</evidence>
<gene>
    <name evidence="6" type="ORF">A2831_03005</name>
</gene>
<dbReference type="InterPro" id="IPR020826">
    <property type="entry name" value="Transketolase_BS"/>
</dbReference>
<dbReference type="AlphaFoldDB" id="A0A1F8F0P4"/>
<sequence length="330" mass="35220">MINSEAKLVENLLDKSKLEMLATRDGYGLGLIEAGEKDPRVVVLCADLTESTRSEGFAKKFPERFIEMGVAEQNMAVVASGLANYGKIPFISSYAAFSPGRNNEQIRTNICINNLPVKIGGAHAGISVGPDGATHQALEDIALMRVQPRMVVLVPCDAEETRKATVAAAFNASPTYIRFGREKSPVFTTKDTPFEIGKAITLRDGKDCAIIGCGMLLYNAIAAAEELSKEGIECMIINSHTVKPLDEATIIAAAKKCGAAVSVEEHQVAGGLGSAIAECLARKYPVPQEFIGVQDRFGESGRPDELIEAFGMGIGSIKEAVKKALSRKTA</sequence>
<name>A0A1F8F0P4_9BACT</name>
<keyword evidence="4" id="KW-0786">Thiamine pyrophosphate</keyword>
<dbReference type="STRING" id="1802668.A2831_03005"/>
<comment type="caution">
    <text evidence="6">The sequence shown here is derived from an EMBL/GenBank/DDBJ whole genome shotgun (WGS) entry which is preliminary data.</text>
</comment>
<dbReference type="PANTHER" id="PTHR43825">
    <property type="entry name" value="PYRUVATE DEHYDROGENASE E1 COMPONENT"/>
    <property type="match status" value="1"/>
</dbReference>
<evidence type="ECO:0000313" key="7">
    <source>
        <dbReference type="Proteomes" id="UP000177507"/>
    </source>
</evidence>
<dbReference type="Gene3D" id="3.40.50.920">
    <property type="match status" value="1"/>
</dbReference>
<comment type="cofactor">
    <cofactor evidence="1">
        <name>thiamine diphosphate</name>
        <dbReference type="ChEBI" id="CHEBI:58937"/>
    </cofactor>
</comment>
<dbReference type="PROSITE" id="PS00802">
    <property type="entry name" value="TRANSKETOLASE_2"/>
    <property type="match status" value="1"/>
</dbReference>
<dbReference type="PANTHER" id="PTHR43825:SF1">
    <property type="entry name" value="TRANSKETOLASE-LIKE PYRIMIDINE-BINDING DOMAIN-CONTAINING PROTEIN"/>
    <property type="match status" value="1"/>
</dbReference>
<dbReference type="GO" id="GO:0016740">
    <property type="term" value="F:transferase activity"/>
    <property type="evidence" value="ECO:0007669"/>
    <property type="project" value="UniProtKB-KW"/>
</dbReference>
<keyword evidence="3" id="KW-0808">Transferase</keyword>
<dbReference type="Pfam" id="PF02779">
    <property type="entry name" value="Transket_pyr"/>
    <property type="match status" value="1"/>
</dbReference>
<dbReference type="SMART" id="SM00861">
    <property type="entry name" value="Transket_pyr"/>
    <property type="match status" value="1"/>
</dbReference>
<dbReference type="EMBL" id="MGJI01000001">
    <property type="protein sequence ID" value="OGN05836.1"/>
    <property type="molecule type" value="Genomic_DNA"/>
</dbReference>
<organism evidence="6 7">
    <name type="scientific">Candidatus Yanofskybacteria bacterium RIFCSPHIGHO2_01_FULL_44_17</name>
    <dbReference type="NCBI Taxonomy" id="1802668"/>
    <lineage>
        <taxon>Bacteria</taxon>
        <taxon>Candidatus Yanofskyibacteriota</taxon>
    </lineage>
</organism>
<dbReference type="InterPro" id="IPR009014">
    <property type="entry name" value="Transketo_C/PFOR_II"/>
</dbReference>
<dbReference type="InterPro" id="IPR029061">
    <property type="entry name" value="THDP-binding"/>
</dbReference>
<evidence type="ECO:0000313" key="6">
    <source>
        <dbReference type="EMBL" id="OGN05836.1"/>
    </source>
</evidence>
<dbReference type="InterPro" id="IPR051157">
    <property type="entry name" value="PDH/Transketolase"/>
</dbReference>
<protein>
    <submittedName>
        <fullName evidence="6">Transketolase</fullName>
    </submittedName>
</protein>
<dbReference type="Proteomes" id="UP000177507">
    <property type="component" value="Unassembled WGS sequence"/>
</dbReference>
<dbReference type="SUPFAM" id="SSF52518">
    <property type="entry name" value="Thiamin diphosphate-binding fold (THDP-binding)"/>
    <property type="match status" value="1"/>
</dbReference>
<evidence type="ECO:0000256" key="3">
    <source>
        <dbReference type="ARBA" id="ARBA00022679"/>
    </source>
</evidence>
<reference evidence="6 7" key="1">
    <citation type="journal article" date="2016" name="Nat. Commun.">
        <title>Thousands of microbial genomes shed light on interconnected biogeochemical processes in an aquifer system.</title>
        <authorList>
            <person name="Anantharaman K."/>
            <person name="Brown C.T."/>
            <person name="Hug L.A."/>
            <person name="Sharon I."/>
            <person name="Castelle C.J."/>
            <person name="Probst A.J."/>
            <person name="Thomas B.C."/>
            <person name="Singh A."/>
            <person name="Wilkins M.J."/>
            <person name="Karaoz U."/>
            <person name="Brodie E.L."/>
            <person name="Williams K.H."/>
            <person name="Hubbard S.S."/>
            <person name="Banfield J.F."/>
        </authorList>
    </citation>
    <scope>NUCLEOTIDE SEQUENCE [LARGE SCALE GENOMIC DNA]</scope>
</reference>
<dbReference type="SUPFAM" id="SSF52922">
    <property type="entry name" value="TK C-terminal domain-like"/>
    <property type="match status" value="1"/>
</dbReference>
<accession>A0A1F8F0P4</accession>